<dbReference type="GO" id="GO:0032259">
    <property type="term" value="P:methylation"/>
    <property type="evidence" value="ECO:0007669"/>
    <property type="project" value="UniProtKB-KW"/>
</dbReference>
<dbReference type="RefSeq" id="WP_340266246.1">
    <property type="nucleotide sequence ID" value="NZ_JBBEOG010000001.1"/>
</dbReference>
<dbReference type="Gene3D" id="3.40.50.150">
    <property type="entry name" value="Vaccinia Virus protein VP39"/>
    <property type="match status" value="1"/>
</dbReference>
<keyword evidence="5" id="KW-1185">Reference proteome</keyword>
<gene>
    <name evidence="4" type="ORF">ACFPJ6_01740</name>
</gene>
<dbReference type="InterPro" id="IPR052514">
    <property type="entry name" value="SAM-dependent_MTase"/>
</dbReference>
<dbReference type="Proteomes" id="UP001596122">
    <property type="component" value="Unassembled WGS sequence"/>
</dbReference>
<keyword evidence="1" id="KW-0175">Coiled coil</keyword>
<evidence type="ECO:0000313" key="4">
    <source>
        <dbReference type="EMBL" id="MFC5379504.1"/>
    </source>
</evidence>
<comment type="caution">
    <text evidence="4">The sequence shown here is derived from an EMBL/GenBank/DDBJ whole genome shotgun (WGS) entry which is preliminary data.</text>
</comment>
<feature type="coiled-coil region" evidence="1">
    <location>
        <begin position="242"/>
        <end position="269"/>
    </location>
</feature>
<evidence type="ECO:0000313" key="5">
    <source>
        <dbReference type="Proteomes" id="UP001596122"/>
    </source>
</evidence>
<feature type="coiled-coil region" evidence="1">
    <location>
        <begin position="318"/>
        <end position="352"/>
    </location>
</feature>
<dbReference type="InterPro" id="IPR006342">
    <property type="entry name" value="FkbM_mtfrase"/>
</dbReference>
<protein>
    <submittedName>
        <fullName evidence="4">FkbM family methyltransferase</fullName>
    </submittedName>
</protein>
<evidence type="ECO:0000256" key="1">
    <source>
        <dbReference type="SAM" id="Coils"/>
    </source>
</evidence>
<dbReference type="PANTHER" id="PTHR34203">
    <property type="entry name" value="METHYLTRANSFERASE, FKBM FAMILY PROTEIN"/>
    <property type="match status" value="1"/>
</dbReference>
<keyword evidence="4" id="KW-0808">Transferase</keyword>
<name>A0ABW0GJ44_9MICO</name>
<dbReference type="Pfam" id="PF05050">
    <property type="entry name" value="Methyltransf_21"/>
    <property type="match status" value="1"/>
</dbReference>
<evidence type="ECO:0000259" key="3">
    <source>
        <dbReference type="Pfam" id="PF05050"/>
    </source>
</evidence>
<dbReference type="GO" id="GO:0008168">
    <property type="term" value="F:methyltransferase activity"/>
    <property type="evidence" value="ECO:0007669"/>
    <property type="project" value="UniProtKB-KW"/>
</dbReference>
<dbReference type="SUPFAM" id="SSF53335">
    <property type="entry name" value="S-adenosyl-L-methionine-dependent methyltransferases"/>
    <property type="match status" value="1"/>
</dbReference>
<dbReference type="PANTHER" id="PTHR34203:SF15">
    <property type="entry name" value="SLL1173 PROTEIN"/>
    <property type="match status" value="1"/>
</dbReference>
<dbReference type="EMBL" id="JBHSLD010000001">
    <property type="protein sequence ID" value="MFC5379504.1"/>
    <property type="molecule type" value="Genomic_DNA"/>
</dbReference>
<sequence length="866" mass="89844">MEQGTGAVAAGLTTVRADGVEYLMALPDRGTDYIQRSIADTGAPYEARMLRAMAQWAGEGDLVVDAGANVGNHTVFLAAVRGCRVLAIEPDPHLCAAVERSVAANDLAHLVRVECAGLGAEAGLGRLVVGSGANVGAQRLEVGDGGVPVTTLDALLAGEAVHVVKIDVEGMEWEVLRGAERTLAEHRPVLFVEAAEPGGLARLSAWLRERGYAYVDTFNATPTHLFVRDDHPRLLPELIERHERAVRDRLELEARSRSAEQRLAVARRALARPRVPADGAVGDGAPGDGGASVSTAAALGRHAQERLRAALGREERALVALREAVGEVERLVEESERQRADLERAAHRLATLRRSRLLRSAAALRRTGSARDVVTLPARLLRAMRPVAVPAPAATVAGAPPTSRAVPQGARGGTSTREVDERLAVLATTIAAGPRSDGPDGPRVAVVAAASVGGVLAPACALTMLSQGGWRDEVALASPELVVVAGTGAPAYGGWPDAEGVELLAWAGPAGVPVVHWRGSDDPPVWVQAVPATLDLPPAVDLHVHGPVAASPRARTGVVVVGAGPDAEVLRDRVEAAGAAARLLAPAMRLDPGVGRKTAVIVIHPSVGPHADQLVVQALACGAAVVAERHGGALDDLLADVLAGDSTPGRLAALAADDRRRAVQRARALTAVAHDHTGLRRLQQLAAAAGAALPAPSGARVLALLAPPDAAAAERLVATVARQADVRVPVVALAAGDAARVLSEGLPDAVVLGEPDDVAAVVAERLLVDVDLVAVLHEDDRYGEDYLSGLALGRLCSDGEVFGKADPGAPDFVVARRLPVRRSATAAGYAHHVDWADALLRRDDAEIVSGRCVVLDAEGYQQGVDR</sequence>
<dbReference type="NCBIfam" id="TIGR01444">
    <property type="entry name" value="fkbM_fam"/>
    <property type="match status" value="1"/>
</dbReference>
<organism evidence="4 5">
    <name type="scientific">Aquipuribacter nitratireducens</name>
    <dbReference type="NCBI Taxonomy" id="650104"/>
    <lineage>
        <taxon>Bacteria</taxon>
        <taxon>Bacillati</taxon>
        <taxon>Actinomycetota</taxon>
        <taxon>Actinomycetes</taxon>
        <taxon>Micrococcales</taxon>
        <taxon>Intrasporangiaceae</taxon>
        <taxon>Aquipuribacter</taxon>
    </lineage>
</organism>
<keyword evidence="4" id="KW-0489">Methyltransferase</keyword>
<evidence type="ECO:0000256" key="2">
    <source>
        <dbReference type="SAM" id="MobiDB-lite"/>
    </source>
</evidence>
<feature type="domain" description="Methyltransferase FkbM" evidence="3">
    <location>
        <begin position="65"/>
        <end position="213"/>
    </location>
</feature>
<accession>A0ABW0GJ44</accession>
<proteinExistence type="predicted"/>
<reference evidence="5" key="1">
    <citation type="journal article" date="2019" name="Int. J. Syst. Evol. Microbiol.">
        <title>The Global Catalogue of Microorganisms (GCM) 10K type strain sequencing project: providing services to taxonomists for standard genome sequencing and annotation.</title>
        <authorList>
            <consortium name="The Broad Institute Genomics Platform"/>
            <consortium name="The Broad Institute Genome Sequencing Center for Infectious Disease"/>
            <person name="Wu L."/>
            <person name="Ma J."/>
        </authorList>
    </citation>
    <scope>NUCLEOTIDE SEQUENCE [LARGE SCALE GENOMIC DNA]</scope>
    <source>
        <strain evidence="5">CCUG 43114</strain>
    </source>
</reference>
<feature type="region of interest" description="Disordered" evidence="2">
    <location>
        <begin position="394"/>
        <end position="417"/>
    </location>
</feature>
<dbReference type="InterPro" id="IPR029063">
    <property type="entry name" value="SAM-dependent_MTases_sf"/>
</dbReference>